<dbReference type="Gene3D" id="1.20.120.810">
    <property type="entry name" value="Vinculin, Vh2 four-helix bundle"/>
    <property type="match status" value="1"/>
</dbReference>
<dbReference type="EMBL" id="CAJOBI010018345">
    <property type="protein sequence ID" value="CAF4199981.1"/>
    <property type="molecule type" value="Genomic_DNA"/>
</dbReference>
<comment type="caution">
    <text evidence="1">The sequence shown here is derived from an EMBL/GenBank/DDBJ whole genome shotgun (WGS) entry which is preliminary data.</text>
</comment>
<proteinExistence type="predicted"/>
<reference evidence="1" key="1">
    <citation type="submission" date="2021-02" db="EMBL/GenBank/DDBJ databases">
        <authorList>
            <person name="Nowell W R."/>
        </authorList>
    </citation>
    <scope>NUCLEOTIDE SEQUENCE</scope>
</reference>
<organism evidence="1 2">
    <name type="scientific">Rotaria magnacalcarata</name>
    <dbReference type="NCBI Taxonomy" id="392030"/>
    <lineage>
        <taxon>Eukaryota</taxon>
        <taxon>Metazoa</taxon>
        <taxon>Spiralia</taxon>
        <taxon>Gnathifera</taxon>
        <taxon>Rotifera</taxon>
        <taxon>Eurotatoria</taxon>
        <taxon>Bdelloidea</taxon>
        <taxon>Philodinida</taxon>
        <taxon>Philodinidae</taxon>
        <taxon>Rotaria</taxon>
    </lineage>
</organism>
<name>A0A8S2S3J5_9BILA</name>
<gene>
    <name evidence="1" type="ORF">SMN809_LOCUS21846</name>
</gene>
<evidence type="ECO:0000313" key="1">
    <source>
        <dbReference type="EMBL" id="CAF4199981.1"/>
    </source>
</evidence>
<protein>
    <recommendedName>
        <fullName evidence="3">Vinculin</fullName>
    </recommendedName>
</protein>
<dbReference type="AlphaFoldDB" id="A0A8S2S3J5"/>
<evidence type="ECO:0000313" key="2">
    <source>
        <dbReference type="Proteomes" id="UP000676336"/>
    </source>
</evidence>
<evidence type="ECO:0008006" key="3">
    <source>
        <dbReference type="Google" id="ProtNLM"/>
    </source>
</evidence>
<feature type="non-terminal residue" evidence="1">
    <location>
        <position position="1"/>
    </location>
</feature>
<dbReference type="Proteomes" id="UP000676336">
    <property type="component" value="Unassembled WGS sequence"/>
</dbReference>
<accession>A0A8S2S3J5</accession>
<sequence>MEHACKLIEVANVACSMSDQVEGIKLVRLAAMQIQHLSPQ</sequence>